<feature type="non-terminal residue" evidence="1">
    <location>
        <position position="232"/>
    </location>
</feature>
<dbReference type="EMBL" id="UINC01222335">
    <property type="protein sequence ID" value="SVE51075.1"/>
    <property type="molecule type" value="Genomic_DNA"/>
</dbReference>
<protein>
    <submittedName>
        <fullName evidence="1">Uncharacterized protein</fullName>
    </submittedName>
</protein>
<proteinExistence type="predicted"/>
<sequence length="232" mass="26543">AYDAKLYANTTFHADELLFRPDKKDTLIMTEIEFSETGGYWATQWWYLVPPVVEANTEIEFEYDNNTNPQSVPSVDRNSLRLVRVDGLGYFYDAFVSGQNYQNAVALLVDNTDINGNSNNSSMSTFEIGDEVSIETEDTDKSVSFLIENNVFLDPAWILEINSSTISYSGSPDAGFEEDERVILSRQGSSDNLNVDVPFNAFANFHNHQNNENYMCEVDGFHHFDYRYWFCD</sequence>
<reference evidence="1" key="1">
    <citation type="submission" date="2018-05" db="EMBL/GenBank/DDBJ databases">
        <authorList>
            <person name="Lanie J.A."/>
            <person name="Ng W.-L."/>
            <person name="Kazmierczak K.M."/>
            <person name="Andrzejewski T.M."/>
            <person name="Davidsen T.M."/>
            <person name="Wayne K.J."/>
            <person name="Tettelin H."/>
            <person name="Glass J.I."/>
            <person name="Rusch D."/>
            <person name="Podicherti R."/>
            <person name="Tsui H.-C.T."/>
            <person name="Winkler M.E."/>
        </authorList>
    </citation>
    <scope>NUCLEOTIDE SEQUENCE</scope>
</reference>
<gene>
    <name evidence="1" type="ORF">METZ01_LOCUS503929</name>
</gene>
<organism evidence="1">
    <name type="scientific">marine metagenome</name>
    <dbReference type="NCBI Taxonomy" id="408172"/>
    <lineage>
        <taxon>unclassified sequences</taxon>
        <taxon>metagenomes</taxon>
        <taxon>ecological metagenomes</taxon>
    </lineage>
</organism>
<dbReference type="AlphaFoldDB" id="A0A383E3V7"/>
<name>A0A383E3V7_9ZZZZ</name>
<evidence type="ECO:0000313" key="1">
    <source>
        <dbReference type="EMBL" id="SVE51075.1"/>
    </source>
</evidence>
<feature type="non-terminal residue" evidence="1">
    <location>
        <position position="1"/>
    </location>
</feature>
<accession>A0A383E3V7</accession>